<evidence type="ECO:0000313" key="5">
    <source>
        <dbReference type="EMBL" id="OXM87067.1"/>
    </source>
</evidence>
<evidence type="ECO:0000256" key="1">
    <source>
        <dbReference type="ARBA" id="ARBA00006930"/>
    </source>
</evidence>
<evidence type="ECO:0000313" key="6">
    <source>
        <dbReference type="Proteomes" id="UP000215509"/>
    </source>
</evidence>
<organism evidence="5 6">
    <name type="scientific">Paenibacillus rigui</name>
    <dbReference type="NCBI Taxonomy" id="554312"/>
    <lineage>
        <taxon>Bacteria</taxon>
        <taxon>Bacillati</taxon>
        <taxon>Bacillota</taxon>
        <taxon>Bacilli</taxon>
        <taxon>Bacillales</taxon>
        <taxon>Paenibacillaceae</taxon>
        <taxon>Paenibacillus</taxon>
    </lineage>
</organism>
<comment type="similarity">
    <text evidence="1">Belongs to the SMC family. SbcC subfamily.</text>
</comment>
<name>A0A229UTX3_9BACL</name>
<dbReference type="PANTHER" id="PTHR32114:SF2">
    <property type="entry name" value="ABC TRANSPORTER ABCH.3"/>
    <property type="match status" value="1"/>
</dbReference>
<protein>
    <recommendedName>
        <fullName evidence="3">Nuclease SbcCD subunit C</fullName>
    </recommendedName>
</protein>
<evidence type="ECO:0000256" key="4">
    <source>
        <dbReference type="SAM" id="Coils"/>
    </source>
</evidence>
<sequence>MNKDLESIINKLVEEFKHVNINQAKALINFDSAIEDMPISTGKRLVINYLEFNGQKKNGESINFIKEFEQGVNIIIADNLRGKSTVFKVLKAALTGDVNSIKADVKQWIKNVTLGFKISNKDYTVMISLEKRFKGILYSIPWKELADVNSIDDKIIFQANNNTKYYDEIQKFFFNQFSYYSLKWTQKSSAKDSNDLVEASASWKTYYKSIYLESKDSVSFYGGQDQKVFQMLLGFEYTNLINHLSVKRDMLLFELSKHKEFENRKDNAAKNENGEIEHKLEQIQGKLEQINNNSLMQELSRLQNEYNRMIRKLNHTNTGTLKTSQESQRAIKKQAELLRKLEEYEYEERRIRKEMIRYNRLLNDLLEYIEIGQFFSNLDIKCCPSCNQEVNNHHSQIDEICPLCHEHVKIDDENRQVYLHKIEETKTLLKKLENEISLIKVKIQEIKDNLEQANREVEVIRNQLKLQGKYEEEMESELSNIIGNINLVRQNSSDISEEEKKLIAERAVLLYKRDSASDNSNEQIIVEKMEEELKVLNSAIDFLDQKRYEKSKNILDTLASMMLAEIHEFGLESITDIEIDNKFNVTYIQNDVSMKFDDIAEGEQLRVKLAFYLGLMQLDIEKNFGRHTRFLIIDSPNKEEGDSKYLEGLKDVLININDRYGENLQIIIGTATRELENVLKNQTVYPKGDYVF</sequence>
<dbReference type="Gene3D" id="3.40.50.300">
    <property type="entry name" value="P-loop containing nucleotide triphosphate hydrolases"/>
    <property type="match status" value="1"/>
</dbReference>
<dbReference type="InterPro" id="IPR027417">
    <property type="entry name" value="P-loop_NTPase"/>
</dbReference>
<dbReference type="RefSeq" id="WP_094014163.1">
    <property type="nucleotide sequence ID" value="NZ_NMQW01000009.1"/>
</dbReference>
<feature type="coiled-coil region" evidence="4">
    <location>
        <begin position="273"/>
        <end position="354"/>
    </location>
</feature>
<accession>A0A229UTX3</accession>
<dbReference type="OrthoDB" id="6397230at2"/>
<keyword evidence="6" id="KW-1185">Reference proteome</keyword>
<reference evidence="5 6" key="1">
    <citation type="submission" date="2017-07" db="EMBL/GenBank/DDBJ databases">
        <title>Genome sequencing and assembly of Paenibacillus rigui.</title>
        <authorList>
            <person name="Mayilraj S."/>
        </authorList>
    </citation>
    <scope>NUCLEOTIDE SEQUENCE [LARGE SCALE GENOMIC DNA]</scope>
    <source>
        <strain evidence="5 6">JCM 16352</strain>
    </source>
</reference>
<keyword evidence="4" id="KW-0175">Coiled coil</keyword>
<dbReference type="AlphaFoldDB" id="A0A229UTX3"/>
<dbReference type="EMBL" id="NMQW01000009">
    <property type="protein sequence ID" value="OXM87067.1"/>
    <property type="molecule type" value="Genomic_DNA"/>
</dbReference>
<evidence type="ECO:0000256" key="2">
    <source>
        <dbReference type="ARBA" id="ARBA00011322"/>
    </source>
</evidence>
<feature type="coiled-coil region" evidence="4">
    <location>
        <begin position="519"/>
        <end position="546"/>
    </location>
</feature>
<dbReference type="PANTHER" id="PTHR32114">
    <property type="entry name" value="ABC TRANSPORTER ABCH.3"/>
    <property type="match status" value="1"/>
</dbReference>
<feature type="coiled-coil region" evidence="4">
    <location>
        <begin position="415"/>
        <end position="467"/>
    </location>
</feature>
<gene>
    <name evidence="5" type="ORF">CF651_07045</name>
</gene>
<dbReference type="Proteomes" id="UP000215509">
    <property type="component" value="Unassembled WGS sequence"/>
</dbReference>
<comment type="caution">
    <text evidence="5">The sequence shown here is derived from an EMBL/GenBank/DDBJ whole genome shotgun (WGS) entry which is preliminary data.</text>
</comment>
<comment type="subunit">
    <text evidence="2">Heterodimer of SbcC and SbcD.</text>
</comment>
<evidence type="ECO:0000256" key="3">
    <source>
        <dbReference type="ARBA" id="ARBA00013368"/>
    </source>
</evidence>
<proteinExistence type="inferred from homology"/>